<protein>
    <submittedName>
        <fullName evidence="1">Plasmid maintenance system killer</fullName>
    </submittedName>
    <submittedName>
        <fullName evidence="2">Type II toxin-antitoxin system RelE/ParE family toxin</fullName>
    </submittedName>
</protein>
<evidence type="ECO:0000313" key="2">
    <source>
        <dbReference type="EMBL" id="QQD73115.1"/>
    </source>
</evidence>
<evidence type="ECO:0000313" key="4">
    <source>
        <dbReference type="Proteomes" id="UP000595420"/>
    </source>
</evidence>
<gene>
    <name evidence="1" type="ORF">BBC27_10215</name>
    <name evidence="2" type="ORF">H2515_01925</name>
</gene>
<dbReference type="Gene3D" id="3.30.2310.20">
    <property type="entry name" value="RelE-like"/>
    <property type="match status" value="1"/>
</dbReference>
<sequence length="100" mass="11567">MIMSFADKQTAAVFAGQQVRRFGAELLRMAQRKLAQMHRAGRIEDLAVPPGNRLEKLSVDRSGQWSMRINDQWRICFVWRDSNAWDVEIVDYYCMDGGIS</sequence>
<dbReference type="Pfam" id="PF05015">
    <property type="entry name" value="HigB-like_toxin"/>
    <property type="match status" value="1"/>
</dbReference>
<dbReference type="PANTHER" id="PTHR40266:SF2">
    <property type="entry name" value="TOXIN HIGB-1"/>
    <property type="match status" value="1"/>
</dbReference>
<dbReference type="InterPro" id="IPR035093">
    <property type="entry name" value="RelE/ParE_toxin_dom_sf"/>
</dbReference>
<dbReference type="PANTHER" id="PTHR40266">
    <property type="entry name" value="TOXIN HIGB-1"/>
    <property type="match status" value="1"/>
</dbReference>
<dbReference type="EMBL" id="MASQ01000082">
    <property type="protein sequence ID" value="OCB02970.1"/>
    <property type="molecule type" value="Genomic_DNA"/>
</dbReference>
<evidence type="ECO:0000313" key="3">
    <source>
        <dbReference type="Proteomes" id="UP000093129"/>
    </source>
</evidence>
<proteinExistence type="predicted"/>
<organism evidence="1 3">
    <name type="scientific">Acidithiobacillus ferrivorans</name>
    <dbReference type="NCBI Taxonomy" id="160808"/>
    <lineage>
        <taxon>Bacteria</taxon>
        <taxon>Pseudomonadati</taxon>
        <taxon>Pseudomonadota</taxon>
        <taxon>Acidithiobacillia</taxon>
        <taxon>Acidithiobacillales</taxon>
        <taxon>Acidithiobacillaceae</taxon>
        <taxon>Acidithiobacillus</taxon>
    </lineage>
</organism>
<dbReference type="RefSeq" id="WP_065413184.1">
    <property type="nucleotide sequence ID" value="NZ_CP059488.1"/>
</dbReference>
<accession>A0A1B9BZ74</accession>
<dbReference type="InterPro" id="IPR007711">
    <property type="entry name" value="HigB-1"/>
</dbReference>
<dbReference type="Proteomes" id="UP000093129">
    <property type="component" value="Unassembled WGS sequence"/>
</dbReference>
<evidence type="ECO:0000313" key="1">
    <source>
        <dbReference type="EMBL" id="OCB02970.1"/>
    </source>
</evidence>
<dbReference type="EMBL" id="CP059488">
    <property type="protein sequence ID" value="QQD73115.1"/>
    <property type="molecule type" value="Genomic_DNA"/>
</dbReference>
<dbReference type="Proteomes" id="UP000595420">
    <property type="component" value="Chromosome"/>
</dbReference>
<name>A0A1B9BZ74_9PROT</name>
<reference evidence="1 3" key="1">
    <citation type="submission" date="2016-07" db="EMBL/GenBank/DDBJ databases">
        <title>Draft genome of a psychrotolerant acidophile Acidithiobacillus ferrivorans strain YL15.</title>
        <authorList>
            <person name="Peng T."/>
            <person name="Ma L."/>
            <person name="Nan M."/>
            <person name="An N."/>
            <person name="Wang M."/>
            <person name="Qiu G."/>
            <person name="Zeng W."/>
        </authorList>
    </citation>
    <scope>NUCLEOTIDE SEQUENCE [LARGE SCALE GENOMIC DNA]</scope>
    <source>
        <strain evidence="1 3">YL15</strain>
    </source>
</reference>
<dbReference type="SUPFAM" id="SSF143011">
    <property type="entry name" value="RelE-like"/>
    <property type="match status" value="1"/>
</dbReference>
<dbReference type="AlphaFoldDB" id="A0A1B9BZ74"/>
<reference evidence="2 4" key="2">
    <citation type="submission" date="2020-07" db="EMBL/GenBank/DDBJ databases">
        <title>Complete genome sequence analysis of Acidithiobacillus ferrivorans XJFY6S-08 reveals extreme environmental adaptation to alpine acid mine drainage.</title>
        <authorList>
            <person name="Yan L."/>
            <person name="Ni Y."/>
        </authorList>
    </citation>
    <scope>NUCLEOTIDE SEQUENCE [LARGE SCALE GENOMIC DNA]</scope>
    <source>
        <strain evidence="2 4">XJFY6S-08</strain>
    </source>
</reference>